<evidence type="ECO:0000313" key="1">
    <source>
        <dbReference type="EMBL" id="MBB5286547.1"/>
    </source>
</evidence>
<dbReference type="AlphaFoldDB" id="A0A840TYB1"/>
<gene>
    <name evidence="1" type="ORF">HNQ92_004708</name>
</gene>
<comment type="caution">
    <text evidence="1">The sequence shown here is derived from an EMBL/GenBank/DDBJ whole genome shotgun (WGS) entry which is preliminary data.</text>
</comment>
<dbReference type="EMBL" id="JACHGF010000010">
    <property type="protein sequence ID" value="MBB5286547.1"/>
    <property type="molecule type" value="Genomic_DNA"/>
</dbReference>
<protein>
    <submittedName>
        <fullName evidence="1">Uncharacterized protein</fullName>
    </submittedName>
</protein>
<reference evidence="1 2" key="1">
    <citation type="submission" date="2020-08" db="EMBL/GenBank/DDBJ databases">
        <title>Genomic Encyclopedia of Type Strains, Phase IV (KMG-IV): sequencing the most valuable type-strain genomes for metagenomic binning, comparative biology and taxonomic classification.</title>
        <authorList>
            <person name="Goeker M."/>
        </authorList>
    </citation>
    <scope>NUCLEOTIDE SEQUENCE [LARGE SCALE GENOMIC DNA]</scope>
    <source>
        <strain evidence="1 2">DSM 105074</strain>
    </source>
</reference>
<organism evidence="1 2">
    <name type="scientific">Rhabdobacter roseus</name>
    <dbReference type="NCBI Taxonomy" id="1655419"/>
    <lineage>
        <taxon>Bacteria</taxon>
        <taxon>Pseudomonadati</taxon>
        <taxon>Bacteroidota</taxon>
        <taxon>Cytophagia</taxon>
        <taxon>Cytophagales</taxon>
        <taxon>Cytophagaceae</taxon>
        <taxon>Rhabdobacter</taxon>
    </lineage>
</organism>
<evidence type="ECO:0000313" key="2">
    <source>
        <dbReference type="Proteomes" id="UP000557307"/>
    </source>
</evidence>
<name>A0A840TYB1_9BACT</name>
<proteinExistence type="predicted"/>
<dbReference type="Proteomes" id="UP000557307">
    <property type="component" value="Unassembled WGS sequence"/>
</dbReference>
<keyword evidence="2" id="KW-1185">Reference proteome</keyword>
<accession>A0A840TYB1</accession>
<sequence length="35" mass="3991">MKYPTVYPVVRNTHRYAVRQAQTVSVKIILSVNTG</sequence>